<organism evidence="13 14">
    <name type="scientific">Psychroflexus salarius</name>
    <dbReference type="NCBI Taxonomy" id="1155689"/>
    <lineage>
        <taxon>Bacteria</taxon>
        <taxon>Pseudomonadati</taxon>
        <taxon>Bacteroidota</taxon>
        <taxon>Flavobacteriia</taxon>
        <taxon>Flavobacteriales</taxon>
        <taxon>Flavobacteriaceae</taxon>
        <taxon>Psychroflexus</taxon>
    </lineage>
</organism>
<feature type="binding site" evidence="10">
    <location>
        <position position="168"/>
    </location>
    <ligand>
        <name>UDP-N-acetyl-alpha-D-glucosamine</name>
        <dbReference type="ChEBI" id="CHEBI:57705"/>
    </ligand>
</feature>
<feature type="domain" description="Glycosyltransferase family 28 N-terminal" evidence="11">
    <location>
        <begin position="7"/>
        <end position="145"/>
    </location>
</feature>
<evidence type="ECO:0000256" key="3">
    <source>
        <dbReference type="ARBA" id="ARBA00022676"/>
    </source>
</evidence>
<dbReference type="GO" id="GO:0051991">
    <property type="term" value="F:UDP-N-acetyl-D-glucosamine:N-acetylmuramoyl-L-alanyl-D-glutamyl-meso-2,6-diaminopimelyl-D-alanyl-D-alanine-diphosphoundecaprenol 4-beta-N-acetylglucosaminlytransferase activity"/>
    <property type="evidence" value="ECO:0007669"/>
    <property type="project" value="RHEA"/>
</dbReference>
<dbReference type="InterPro" id="IPR004276">
    <property type="entry name" value="GlycoTrans_28_N"/>
</dbReference>
<evidence type="ECO:0000256" key="9">
    <source>
        <dbReference type="ARBA" id="ARBA00023316"/>
    </source>
</evidence>
<dbReference type="InterPro" id="IPR006009">
    <property type="entry name" value="GlcNAc_MurG"/>
</dbReference>
<dbReference type="AlphaFoldDB" id="A0A1M4X9R0"/>
<comment type="catalytic activity">
    <reaction evidence="10">
        <text>di-trans,octa-cis-undecaprenyl diphospho-N-acetyl-alpha-D-muramoyl-L-alanyl-D-glutamyl-meso-2,6-diaminopimeloyl-D-alanyl-D-alanine + UDP-N-acetyl-alpha-D-glucosamine = di-trans,octa-cis-undecaprenyl diphospho-[N-acetyl-alpha-D-glucosaminyl-(1-&gt;4)]-N-acetyl-alpha-D-muramoyl-L-alanyl-D-glutamyl-meso-2,6-diaminopimeloyl-D-alanyl-D-alanine + UDP + H(+)</text>
        <dbReference type="Rhea" id="RHEA:31227"/>
        <dbReference type="ChEBI" id="CHEBI:15378"/>
        <dbReference type="ChEBI" id="CHEBI:57705"/>
        <dbReference type="ChEBI" id="CHEBI:58223"/>
        <dbReference type="ChEBI" id="CHEBI:61387"/>
        <dbReference type="ChEBI" id="CHEBI:61388"/>
        <dbReference type="EC" id="2.4.1.227"/>
    </reaction>
</comment>
<accession>A0A1M4X9R0</accession>
<dbReference type="SUPFAM" id="SSF53756">
    <property type="entry name" value="UDP-Glycosyltransferase/glycogen phosphorylase"/>
    <property type="match status" value="1"/>
</dbReference>
<keyword evidence="3 10" id="KW-0328">Glycosyltransferase</keyword>
<feature type="domain" description="Glycosyl transferase family 28 C-terminal" evidence="12">
    <location>
        <begin position="192"/>
        <end position="342"/>
    </location>
</feature>
<comment type="caution">
    <text evidence="10">Lacks conserved residue(s) required for the propagation of feature annotation.</text>
</comment>
<evidence type="ECO:0000256" key="8">
    <source>
        <dbReference type="ARBA" id="ARBA00023306"/>
    </source>
</evidence>
<dbReference type="RefSeq" id="WP_073193410.1">
    <property type="nucleotide sequence ID" value="NZ_FQTW01000008.1"/>
</dbReference>
<gene>
    <name evidence="10" type="primary">murG</name>
    <name evidence="13" type="ORF">SAMN05444278_10830</name>
</gene>
<dbReference type="PANTHER" id="PTHR21015">
    <property type="entry name" value="UDP-N-ACETYLGLUCOSAMINE--N-ACETYLMURAMYL-(PENTAPEPTIDE) PYROPHOSPHORYL-UNDECAPRENOL N-ACETYLGLUCOSAMINE TRANSFERASE 1"/>
    <property type="match status" value="1"/>
</dbReference>
<evidence type="ECO:0000256" key="10">
    <source>
        <dbReference type="HAMAP-Rule" id="MF_00033"/>
    </source>
</evidence>
<dbReference type="PANTHER" id="PTHR21015:SF22">
    <property type="entry name" value="GLYCOSYLTRANSFERASE"/>
    <property type="match status" value="1"/>
</dbReference>
<dbReference type="GO" id="GO:0071555">
    <property type="term" value="P:cell wall organization"/>
    <property type="evidence" value="ECO:0007669"/>
    <property type="project" value="UniProtKB-KW"/>
</dbReference>
<comment type="subcellular location">
    <subcellularLocation>
        <location evidence="10">Cell membrane</location>
        <topology evidence="10">Peripheral membrane protein</topology>
        <orientation evidence="10">Cytoplasmic side</orientation>
    </subcellularLocation>
</comment>
<dbReference type="GO" id="GO:0009252">
    <property type="term" value="P:peptidoglycan biosynthetic process"/>
    <property type="evidence" value="ECO:0007669"/>
    <property type="project" value="UniProtKB-UniRule"/>
</dbReference>
<dbReference type="EMBL" id="FQTW01000008">
    <property type="protein sequence ID" value="SHE90156.1"/>
    <property type="molecule type" value="Genomic_DNA"/>
</dbReference>
<protein>
    <recommendedName>
        <fullName evidence="10">UDP-N-acetylglucosamine--N-acetylmuramyl-(pentapeptide) pyrophosphoryl-undecaprenol N-acetylglucosamine transferase</fullName>
        <ecNumber evidence="10">2.4.1.227</ecNumber>
    </recommendedName>
    <alternativeName>
        <fullName evidence="10">Undecaprenyl-PP-MurNAc-pentapeptide-UDPGlcNAc GlcNAc transferase</fullName>
    </alternativeName>
</protein>
<dbReference type="EC" id="2.4.1.227" evidence="10"/>
<keyword evidence="4 10" id="KW-0808">Transferase</keyword>
<feature type="binding site" evidence="10">
    <location>
        <begin position="13"/>
        <end position="15"/>
    </location>
    <ligand>
        <name>UDP-N-acetyl-alpha-D-glucosamine</name>
        <dbReference type="ChEBI" id="CHEBI:57705"/>
    </ligand>
</feature>
<dbReference type="OrthoDB" id="9808936at2"/>
<evidence type="ECO:0000256" key="2">
    <source>
        <dbReference type="ARBA" id="ARBA00022618"/>
    </source>
</evidence>
<comment type="similarity">
    <text evidence="10">Belongs to the glycosyltransferase 28 family. MurG subfamily.</text>
</comment>
<feature type="binding site" evidence="10">
    <location>
        <position position="127"/>
    </location>
    <ligand>
        <name>UDP-N-acetyl-alpha-D-glucosamine</name>
        <dbReference type="ChEBI" id="CHEBI:57705"/>
    </ligand>
</feature>
<dbReference type="GO" id="GO:0050511">
    <property type="term" value="F:undecaprenyldiphospho-muramoylpentapeptide beta-N-acetylglucosaminyltransferase activity"/>
    <property type="evidence" value="ECO:0007669"/>
    <property type="project" value="UniProtKB-UniRule"/>
</dbReference>
<keyword evidence="14" id="KW-1185">Reference proteome</keyword>
<proteinExistence type="inferred from homology"/>
<dbReference type="HAMAP" id="MF_00033">
    <property type="entry name" value="MurG"/>
    <property type="match status" value="1"/>
</dbReference>
<feature type="binding site" evidence="10">
    <location>
        <position position="199"/>
    </location>
    <ligand>
        <name>UDP-N-acetyl-alpha-D-glucosamine</name>
        <dbReference type="ChEBI" id="CHEBI:57705"/>
    </ligand>
</feature>
<evidence type="ECO:0000313" key="14">
    <source>
        <dbReference type="Proteomes" id="UP000184462"/>
    </source>
</evidence>
<dbReference type="InterPro" id="IPR007235">
    <property type="entry name" value="Glyco_trans_28_C"/>
</dbReference>
<evidence type="ECO:0000256" key="7">
    <source>
        <dbReference type="ARBA" id="ARBA00023136"/>
    </source>
</evidence>
<reference evidence="13 14" key="1">
    <citation type="submission" date="2016-11" db="EMBL/GenBank/DDBJ databases">
        <authorList>
            <person name="Jaros S."/>
            <person name="Januszkiewicz K."/>
            <person name="Wedrychowicz H."/>
        </authorList>
    </citation>
    <scope>NUCLEOTIDE SEQUENCE [LARGE SCALE GENOMIC DNA]</scope>
    <source>
        <strain evidence="13 14">DSM 25661</strain>
    </source>
</reference>
<evidence type="ECO:0000256" key="1">
    <source>
        <dbReference type="ARBA" id="ARBA00022475"/>
    </source>
</evidence>
<keyword evidence="8 10" id="KW-0131">Cell cycle</keyword>
<comment type="pathway">
    <text evidence="10">Cell wall biogenesis; peptidoglycan biosynthesis.</text>
</comment>
<evidence type="ECO:0000259" key="12">
    <source>
        <dbReference type="Pfam" id="PF04101"/>
    </source>
</evidence>
<feature type="binding site" evidence="10">
    <location>
        <position position="294"/>
    </location>
    <ligand>
        <name>UDP-N-acetyl-alpha-D-glucosamine</name>
        <dbReference type="ChEBI" id="CHEBI:57705"/>
    </ligand>
</feature>
<keyword evidence="1 10" id="KW-1003">Cell membrane</keyword>
<evidence type="ECO:0000256" key="6">
    <source>
        <dbReference type="ARBA" id="ARBA00022984"/>
    </source>
</evidence>
<evidence type="ECO:0000256" key="4">
    <source>
        <dbReference type="ARBA" id="ARBA00022679"/>
    </source>
</evidence>
<evidence type="ECO:0000259" key="11">
    <source>
        <dbReference type="Pfam" id="PF03033"/>
    </source>
</evidence>
<comment type="function">
    <text evidence="10">Cell wall formation. Catalyzes the transfer of a GlcNAc subunit on undecaprenyl-pyrophosphoryl-MurNAc-pentapeptide (lipid intermediate I) to form undecaprenyl-pyrophosphoryl-MurNAc-(pentapeptide)GlcNAc (lipid intermediate II).</text>
</comment>
<keyword evidence="5 10" id="KW-0133">Cell shape</keyword>
<dbReference type="STRING" id="1155689.SAMN05444278_10830"/>
<evidence type="ECO:0000256" key="5">
    <source>
        <dbReference type="ARBA" id="ARBA00022960"/>
    </source>
</evidence>
<evidence type="ECO:0000313" key="13">
    <source>
        <dbReference type="EMBL" id="SHE90156.1"/>
    </source>
</evidence>
<name>A0A1M4X9R0_9FLAO</name>
<keyword evidence="9 10" id="KW-0961">Cell wall biogenesis/degradation</keyword>
<dbReference type="GO" id="GO:0008360">
    <property type="term" value="P:regulation of cell shape"/>
    <property type="evidence" value="ECO:0007669"/>
    <property type="project" value="UniProtKB-KW"/>
</dbReference>
<dbReference type="CDD" id="cd03785">
    <property type="entry name" value="GT28_MurG"/>
    <property type="match status" value="1"/>
</dbReference>
<dbReference type="GO" id="GO:0051301">
    <property type="term" value="P:cell division"/>
    <property type="evidence" value="ECO:0007669"/>
    <property type="project" value="UniProtKB-KW"/>
</dbReference>
<keyword evidence="7 10" id="KW-0472">Membrane</keyword>
<feature type="binding site" evidence="10">
    <location>
        <position position="249"/>
    </location>
    <ligand>
        <name>UDP-N-acetyl-alpha-D-glucosamine</name>
        <dbReference type="ChEBI" id="CHEBI:57705"/>
    </ligand>
</feature>
<dbReference type="UniPathway" id="UPA00219"/>
<dbReference type="Proteomes" id="UP000184462">
    <property type="component" value="Unassembled WGS sequence"/>
</dbReference>
<keyword evidence="2 10" id="KW-0132">Cell division</keyword>
<dbReference type="Gene3D" id="3.40.50.2000">
    <property type="entry name" value="Glycogen Phosphorylase B"/>
    <property type="match status" value="2"/>
</dbReference>
<dbReference type="Pfam" id="PF04101">
    <property type="entry name" value="Glyco_tran_28_C"/>
    <property type="match status" value="1"/>
</dbReference>
<dbReference type="GO" id="GO:0005975">
    <property type="term" value="P:carbohydrate metabolic process"/>
    <property type="evidence" value="ECO:0007669"/>
    <property type="project" value="InterPro"/>
</dbReference>
<sequence>MKQPKYIISGGGTGGHIFPAVAIADALKQENPETSILFIGAKGKMEMEKIPQLGYNIKGLWISGIQRKIDLSNLLFPLKLIVSLIKAVFIIIKFKPNAVIGTGGFASAPTLKAAQWLGYPTLIQEQNSYAGVTNKWLSAKAKSICVAYPNMERYFPKQKLKFTGNPIRNSLLANQLNSSEAKEKLHLEQKLTLFVVGGSLGSQRINQLINSNLEWLISEDLQLIWQTGKIYYQTYQSKQSKSVKVKQFIEDMNLAYSAADIIISRAGAGTVSELATVGKPVLFIPSPNVAENHQFKNAQSICDQNAGVMIEEQNLEAEFQDLMSQLITDQNLKVKLANNLKNLAKPEATQHIVDEVKRIQKPL</sequence>
<dbReference type="Pfam" id="PF03033">
    <property type="entry name" value="Glyco_transf_28"/>
    <property type="match status" value="1"/>
</dbReference>
<dbReference type="GO" id="GO:0005886">
    <property type="term" value="C:plasma membrane"/>
    <property type="evidence" value="ECO:0007669"/>
    <property type="project" value="UniProtKB-SubCell"/>
</dbReference>
<keyword evidence="6 10" id="KW-0573">Peptidoglycan synthesis</keyword>
<dbReference type="NCBIfam" id="TIGR01133">
    <property type="entry name" value="murG"/>
    <property type="match status" value="1"/>
</dbReference>